<dbReference type="InterPro" id="IPR009061">
    <property type="entry name" value="DNA-bd_dom_put_sf"/>
</dbReference>
<dbReference type="AlphaFoldDB" id="A0A850DPN4"/>
<dbReference type="EMBL" id="JABMCG010000035">
    <property type="protein sequence ID" value="NUU26558.1"/>
    <property type="molecule type" value="Genomic_DNA"/>
</dbReference>
<organism evidence="1 2">
    <name type="scientific">Curtobacterium citreum</name>
    <dbReference type="NCBI Taxonomy" id="2036"/>
    <lineage>
        <taxon>Bacteria</taxon>
        <taxon>Bacillati</taxon>
        <taxon>Actinomycetota</taxon>
        <taxon>Actinomycetes</taxon>
        <taxon>Micrococcales</taxon>
        <taxon>Microbacteriaceae</taxon>
        <taxon>Curtobacterium</taxon>
    </lineage>
</organism>
<dbReference type="SUPFAM" id="SSF46955">
    <property type="entry name" value="Putative DNA-binding domain"/>
    <property type="match status" value="1"/>
</dbReference>
<evidence type="ECO:0000313" key="2">
    <source>
        <dbReference type="Proteomes" id="UP000539146"/>
    </source>
</evidence>
<name>A0A850DPN4_9MICO</name>
<dbReference type="Proteomes" id="UP000539146">
    <property type="component" value="Unassembled WGS sequence"/>
</dbReference>
<reference evidence="1 2" key="1">
    <citation type="submission" date="2020-05" db="EMBL/GenBank/DDBJ databases">
        <title>Genome Sequencing of Type Strains.</title>
        <authorList>
            <person name="Lemaire J.F."/>
            <person name="Inderbitzin P."/>
            <person name="Gregorio O.A."/>
            <person name="Collins S.B."/>
            <person name="Wespe N."/>
            <person name="Knight-Connoni V."/>
        </authorList>
    </citation>
    <scope>NUCLEOTIDE SEQUENCE [LARGE SCALE GENOMIC DNA]</scope>
    <source>
        <strain evidence="1 2">DSM 20512</strain>
    </source>
</reference>
<comment type="caution">
    <text evidence="1">The sequence shown here is derived from an EMBL/GenBank/DDBJ whole genome shotgun (WGS) entry which is preliminary data.</text>
</comment>
<accession>A0A850DPN4</accession>
<gene>
    <name evidence="1" type="ORF">HP467_00295</name>
</gene>
<protein>
    <submittedName>
        <fullName evidence="1">Helix-turn-helix domain-containing protein</fullName>
    </submittedName>
</protein>
<dbReference type="RefSeq" id="WP_344715570.1">
    <property type="nucleotide sequence ID" value="NZ_BAAAWP010000001.1"/>
</dbReference>
<evidence type="ECO:0000313" key="1">
    <source>
        <dbReference type="EMBL" id="NUU26558.1"/>
    </source>
</evidence>
<proteinExistence type="predicted"/>
<sequence>MPETALAPLAQPSELLTPDALAARLHVTTRNLRQWRVTGAGPRFVRVGRFPLYRQEAVEAWLLEQEFASTSDELR</sequence>